<feature type="compositionally biased region" description="Basic and acidic residues" evidence="1">
    <location>
        <begin position="408"/>
        <end position="422"/>
    </location>
</feature>
<name>A0A8J6ATB2_9EUKA</name>
<dbReference type="InterPro" id="IPR015943">
    <property type="entry name" value="WD40/YVTN_repeat-like_dom_sf"/>
</dbReference>
<gene>
    <name evidence="2" type="ORF">J8273_6878</name>
</gene>
<dbReference type="InterPro" id="IPR052818">
    <property type="entry name" value="NEDD1_Spindle_Assembly"/>
</dbReference>
<dbReference type="GO" id="GO:0005737">
    <property type="term" value="C:cytoplasm"/>
    <property type="evidence" value="ECO:0007669"/>
    <property type="project" value="TreeGrafter"/>
</dbReference>
<reference evidence="2" key="1">
    <citation type="submission" date="2021-05" db="EMBL/GenBank/DDBJ databases">
        <title>A free-living protist that lacks canonical eukaryotic 1 DNA replication and segregation systems.</title>
        <authorList>
            <person name="Salas-Leiva D.E."/>
            <person name="Tromer E.C."/>
            <person name="Curtis B.A."/>
            <person name="Jerlstrom-Hultqvist J."/>
            <person name="Kolisko M."/>
            <person name="Yi Z."/>
            <person name="Salas-Leiva J.S."/>
            <person name="Gallot-Lavallee L."/>
            <person name="Kops G.J.P.L."/>
            <person name="Archibald J.M."/>
            <person name="Simpson A.G.B."/>
            <person name="Roger A.J."/>
        </authorList>
    </citation>
    <scope>NUCLEOTIDE SEQUENCE</scope>
    <source>
        <strain evidence="2">BICM</strain>
    </source>
</reference>
<evidence type="ECO:0000313" key="3">
    <source>
        <dbReference type="Proteomes" id="UP000717585"/>
    </source>
</evidence>
<feature type="region of interest" description="Disordered" evidence="1">
    <location>
        <begin position="408"/>
        <end position="432"/>
    </location>
</feature>
<organism evidence="2 3">
    <name type="scientific">Carpediemonas membranifera</name>
    <dbReference type="NCBI Taxonomy" id="201153"/>
    <lineage>
        <taxon>Eukaryota</taxon>
        <taxon>Metamonada</taxon>
        <taxon>Carpediemonas-like organisms</taxon>
        <taxon>Carpediemonas</taxon>
    </lineage>
</organism>
<accession>A0A8J6ATB2</accession>
<dbReference type="Proteomes" id="UP000717585">
    <property type="component" value="Unassembled WGS sequence"/>
</dbReference>
<dbReference type="InterPro" id="IPR036322">
    <property type="entry name" value="WD40_repeat_dom_sf"/>
</dbReference>
<dbReference type="GO" id="GO:0005814">
    <property type="term" value="C:centriole"/>
    <property type="evidence" value="ECO:0007669"/>
    <property type="project" value="TreeGrafter"/>
</dbReference>
<dbReference type="Gene3D" id="2.130.10.10">
    <property type="entry name" value="YVTN repeat-like/Quinoprotein amine dehydrogenase"/>
    <property type="match status" value="2"/>
</dbReference>
<dbReference type="GO" id="GO:0000278">
    <property type="term" value="P:mitotic cell cycle"/>
    <property type="evidence" value="ECO:0007669"/>
    <property type="project" value="TreeGrafter"/>
</dbReference>
<dbReference type="PANTHER" id="PTHR44414">
    <property type="entry name" value="PROTEIN NEDD1"/>
    <property type="match status" value="1"/>
</dbReference>
<dbReference type="SUPFAM" id="SSF50978">
    <property type="entry name" value="WD40 repeat-like"/>
    <property type="match status" value="1"/>
</dbReference>
<dbReference type="GO" id="GO:0036064">
    <property type="term" value="C:ciliary basal body"/>
    <property type="evidence" value="ECO:0007669"/>
    <property type="project" value="TreeGrafter"/>
</dbReference>
<dbReference type="GO" id="GO:0007020">
    <property type="term" value="P:microtubule nucleation"/>
    <property type="evidence" value="ECO:0007669"/>
    <property type="project" value="TreeGrafter"/>
</dbReference>
<proteinExistence type="predicted"/>
<dbReference type="AlphaFoldDB" id="A0A8J6ATB2"/>
<evidence type="ECO:0000313" key="2">
    <source>
        <dbReference type="EMBL" id="KAG9391865.1"/>
    </source>
</evidence>
<dbReference type="EMBL" id="JAHDYR010000048">
    <property type="protein sequence ID" value="KAG9391865.1"/>
    <property type="molecule type" value="Genomic_DNA"/>
</dbReference>
<dbReference type="GO" id="GO:0043015">
    <property type="term" value="F:gamma-tubulin binding"/>
    <property type="evidence" value="ECO:0007669"/>
    <property type="project" value="TreeGrafter"/>
</dbReference>
<protein>
    <submittedName>
        <fullName evidence="2">Uncharacterized protein</fullName>
    </submittedName>
</protein>
<dbReference type="GO" id="GO:0005813">
    <property type="term" value="C:centrosome"/>
    <property type="evidence" value="ECO:0007669"/>
    <property type="project" value="TreeGrafter"/>
</dbReference>
<sequence length="432" mass="46029">MKRATAPKYLLSCSNIARVWNISGSNGPTLVCTIPDVAHNRYPVNDAMWSSNNNACVTIGSDGHAALCALRSKGSPTITGTTLLLDPILMGENAAPSPLRAATITQNSRFLAAGNDSGELFLYSLRSKAIVSREKLHYAAVSAVCSAPSVYISYVESIDYIASADVSGKIHVTRINTSLSFCPVPTTTSPFQLLATYASGQVRLFAADSADSWLEIGMAHIHSGPCVACYISSGSTNFNGDYIATAGRDGRVTVSLTTNLTGVAKRPFFDQQIDAVRFSSITAASPGTVVGGTDKGEIIALDVGSRPGDDPILARFKENSTGLPVSQVALATPRVMSDQKRQVESALAKHSNGIHKAAMTSKLTRLEATISLDRFTSTASTLFVNSDWQVSLGFSTDCRISEFVSQDHTDRNTDDNDAEHEPNTAAQGREHR</sequence>
<keyword evidence="3" id="KW-1185">Reference proteome</keyword>
<dbReference type="GO" id="GO:0000922">
    <property type="term" value="C:spindle pole"/>
    <property type="evidence" value="ECO:0007669"/>
    <property type="project" value="TreeGrafter"/>
</dbReference>
<evidence type="ECO:0000256" key="1">
    <source>
        <dbReference type="SAM" id="MobiDB-lite"/>
    </source>
</evidence>
<dbReference type="PANTHER" id="PTHR44414:SF1">
    <property type="entry name" value="PROTEIN NEDD1"/>
    <property type="match status" value="1"/>
</dbReference>
<comment type="caution">
    <text evidence="2">The sequence shown here is derived from an EMBL/GenBank/DDBJ whole genome shotgun (WGS) entry which is preliminary data.</text>
</comment>